<organism evidence="1 2">
    <name type="scientific">Knipowitschia caucasica</name>
    <name type="common">Caucasian dwarf goby</name>
    <name type="synonym">Pomatoschistus caucasicus</name>
    <dbReference type="NCBI Taxonomy" id="637954"/>
    <lineage>
        <taxon>Eukaryota</taxon>
        <taxon>Metazoa</taxon>
        <taxon>Chordata</taxon>
        <taxon>Craniata</taxon>
        <taxon>Vertebrata</taxon>
        <taxon>Euteleostomi</taxon>
        <taxon>Actinopterygii</taxon>
        <taxon>Neopterygii</taxon>
        <taxon>Teleostei</taxon>
        <taxon>Neoteleostei</taxon>
        <taxon>Acanthomorphata</taxon>
        <taxon>Gobiaria</taxon>
        <taxon>Gobiiformes</taxon>
        <taxon>Gobioidei</taxon>
        <taxon>Gobiidae</taxon>
        <taxon>Gobiinae</taxon>
        <taxon>Knipowitschia</taxon>
    </lineage>
</organism>
<sequence length="183" mass="20476">MDPRLDTESCGSPVCPGGCGLPLSASRPEEHCCVEALRALADALLDRSAAQEHQARMERLGWARREQRLMAQTSRAQSQVKLTEVQSQRRLHQYVLQAGAVVQQVLGLHQGQTRTNDVQNQLEASWSADAAPELLGRNFLIEAFPCSASDRKCQCWAPIQYLCHQHPMVRDRWLPKHGGLFLP</sequence>
<evidence type="ECO:0000313" key="2">
    <source>
        <dbReference type="Proteomes" id="UP001497482"/>
    </source>
</evidence>
<dbReference type="EMBL" id="OZ035842">
    <property type="protein sequence ID" value="CAL1595048.1"/>
    <property type="molecule type" value="Genomic_DNA"/>
</dbReference>
<proteinExistence type="predicted"/>
<keyword evidence="2" id="KW-1185">Reference proteome</keyword>
<gene>
    <name evidence="1" type="ORF">KC01_LOCUS23926</name>
</gene>
<reference evidence="1 2" key="1">
    <citation type="submission" date="2024-04" db="EMBL/GenBank/DDBJ databases">
        <authorList>
            <person name="Waldvogel A.-M."/>
            <person name="Schoenle A."/>
        </authorList>
    </citation>
    <scope>NUCLEOTIDE SEQUENCE [LARGE SCALE GENOMIC DNA]</scope>
</reference>
<accession>A0AAV2KY90</accession>
<evidence type="ECO:0000313" key="1">
    <source>
        <dbReference type="EMBL" id="CAL1595048.1"/>
    </source>
</evidence>
<protein>
    <submittedName>
        <fullName evidence="1">Uncharacterized protein</fullName>
    </submittedName>
</protein>
<dbReference type="Proteomes" id="UP001497482">
    <property type="component" value="Chromosome 20"/>
</dbReference>
<name>A0AAV2KY90_KNICA</name>
<dbReference type="AlphaFoldDB" id="A0AAV2KY90"/>